<sequence length="422" mass="46248">MSDLRAVMTASYQALDAGTARFLRRLGPHPGPEFSPGAAAALTDTPQAEARRLLDRLVRANLVERPREDRYRLHDLVRLYAVERVRAEEGPEAAGEAVGRAARWYTHAAARAQRVEHPDFPVVPGRGQDHGLPEFGSVQDALNWFEAERANLVAVVRAALEHGHHDTAWRLPASVYGLFELHRHWHEWRDLHAVGLRAAESAGTAFGLARNHLGMGDAQWLLGDLDAAVRHYESALEANREAGDPWVEGFALRQLGVVAWQRGERDGTAPDNVRRAIGVFHEAGERRGAAMGLLSLADFAVDLGRWNEALDHSRAAIEAFEAIGADWSVAWARCTAGRGLTGSGRAAEAVAEYQAAVRVFEERDDRDSRAVALLGLGDARAGLGDAVQAREAWNAALEYLRDHDDPRADEVEERLGRLAADG</sequence>
<dbReference type="PANTHER" id="PTHR47691:SF3">
    <property type="entry name" value="HTH-TYPE TRANSCRIPTIONAL REGULATOR RV0890C-RELATED"/>
    <property type="match status" value="1"/>
</dbReference>
<proteinExistence type="predicted"/>
<protein>
    <submittedName>
        <fullName evidence="2">Tetratricopeptide repeat protein</fullName>
    </submittedName>
</protein>
<dbReference type="InterPro" id="IPR036390">
    <property type="entry name" value="WH_DNA-bd_sf"/>
</dbReference>
<evidence type="ECO:0000313" key="2">
    <source>
        <dbReference type="EMBL" id="QUX27309.1"/>
    </source>
</evidence>
<dbReference type="RefSeq" id="WP_212640379.1">
    <property type="nucleotide sequence ID" value="NZ_CP074132.1"/>
</dbReference>
<evidence type="ECO:0000256" key="1">
    <source>
        <dbReference type="PROSITE-ProRule" id="PRU00339"/>
    </source>
</evidence>
<feature type="repeat" description="TPR" evidence="1">
    <location>
        <begin position="209"/>
        <end position="242"/>
    </location>
</feature>
<dbReference type="SMART" id="SM00028">
    <property type="entry name" value="TPR"/>
    <property type="match status" value="4"/>
</dbReference>
<evidence type="ECO:0000313" key="3">
    <source>
        <dbReference type="Proteomes" id="UP000678016"/>
    </source>
</evidence>
<dbReference type="SUPFAM" id="SSF46785">
    <property type="entry name" value="Winged helix' DNA-binding domain"/>
    <property type="match status" value="1"/>
</dbReference>
<dbReference type="InterPro" id="IPR011990">
    <property type="entry name" value="TPR-like_helical_dom_sf"/>
</dbReference>
<dbReference type="InterPro" id="IPR019734">
    <property type="entry name" value="TPR_rpt"/>
</dbReference>
<dbReference type="SUPFAM" id="SSF48452">
    <property type="entry name" value="TPR-like"/>
    <property type="match status" value="1"/>
</dbReference>
<dbReference type="PANTHER" id="PTHR47691">
    <property type="entry name" value="REGULATOR-RELATED"/>
    <property type="match status" value="1"/>
</dbReference>
<accession>A0ABX8BZ07</accession>
<dbReference type="Gene3D" id="1.25.40.10">
    <property type="entry name" value="Tetratricopeptide repeat domain"/>
    <property type="match status" value="1"/>
</dbReference>
<name>A0ABX8BZ07_9ACTN</name>
<dbReference type="EMBL" id="CP074132">
    <property type="protein sequence ID" value="QUX27309.1"/>
    <property type="molecule type" value="Genomic_DNA"/>
</dbReference>
<dbReference type="Pfam" id="PF13424">
    <property type="entry name" value="TPR_12"/>
    <property type="match status" value="1"/>
</dbReference>
<dbReference type="Proteomes" id="UP000678016">
    <property type="component" value="Chromosome"/>
</dbReference>
<gene>
    <name evidence="2" type="ORF">KGD83_18540</name>
</gene>
<dbReference type="PROSITE" id="PS50005">
    <property type="entry name" value="TPR"/>
    <property type="match status" value="1"/>
</dbReference>
<keyword evidence="1" id="KW-0802">TPR repeat</keyword>
<organism evidence="2 3">
    <name type="scientific">Nocardiopsis akebiae</name>
    <dbReference type="NCBI Taxonomy" id="2831968"/>
    <lineage>
        <taxon>Bacteria</taxon>
        <taxon>Bacillati</taxon>
        <taxon>Actinomycetota</taxon>
        <taxon>Actinomycetes</taxon>
        <taxon>Streptosporangiales</taxon>
        <taxon>Nocardiopsidaceae</taxon>
        <taxon>Nocardiopsis</taxon>
    </lineage>
</organism>
<keyword evidence="3" id="KW-1185">Reference proteome</keyword>
<reference evidence="3" key="1">
    <citation type="submission" date="2021-05" db="EMBL/GenBank/DDBJ databases">
        <title>Direct Submission.</title>
        <authorList>
            <person name="Li K."/>
            <person name="Gao J."/>
        </authorList>
    </citation>
    <scope>NUCLEOTIDE SEQUENCE [LARGE SCALE GENOMIC DNA]</scope>
    <source>
        <strain evidence="3">HDS12</strain>
    </source>
</reference>